<keyword evidence="3" id="KW-1185">Reference proteome</keyword>
<dbReference type="EMBL" id="FQUM01000012">
    <property type="protein sequence ID" value="SHF89692.1"/>
    <property type="molecule type" value="Genomic_DNA"/>
</dbReference>
<dbReference type="AlphaFoldDB" id="A0A1M5FEX9"/>
<sequence>MLNQMRRRPWRFCRGYFFVWLLCIGGEIFIGRCWFVRLKSGGRRYAVYRKLIFADGTVLFVLYDFYNIVGEMVICNLGMASPVVARGMVPNNMYGLKRERKNENSE</sequence>
<keyword evidence="1" id="KW-1133">Transmembrane helix</keyword>
<feature type="transmembrane region" description="Helical" evidence="1">
    <location>
        <begin position="15"/>
        <end position="35"/>
    </location>
</feature>
<reference evidence="2 3" key="1">
    <citation type="submission" date="2016-11" db="EMBL/GenBank/DDBJ databases">
        <authorList>
            <person name="Jaros S."/>
            <person name="Januszkiewicz K."/>
            <person name="Wedrychowicz H."/>
        </authorList>
    </citation>
    <scope>NUCLEOTIDE SEQUENCE [LARGE SCALE GENOMIC DNA]</scope>
    <source>
        <strain evidence="2 3">DSM 26910</strain>
    </source>
</reference>
<evidence type="ECO:0000313" key="2">
    <source>
        <dbReference type="EMBL" id="SHF89692.1"/>
    </source>
</evidence>
<evidence type="ECO:0000256" key="1">
    <source>
        <dbReference type="SAM" id="Phobius"/>
    </source>
</evidence>
<accession>A0A1M5FEX9</accession>
<evidence type="ECO:0000313" key="3">
    <source>
        <dbReference type="Proteomes" id="UP000184164"/>
    </source>
</evidence>
<dbReference type="STRING" id="1484053.SAMN05444274_11220"/>
<name>A0A1M5FEX9_9BACT</name>
<dbReference type="Proteomes" id="UP000184164">
    <property type="component" value="Unassembled WGS sequence"/>
</dbReference>
<keyword evidence="1" id="KW-0472">Membrane</keyword>
<keyword evidence="1" id="KW-0812">Transmembrane</keyword>
<gene>
    <name evidence="2" type="ORF">SAMN05444274_11220</name>
</gene>
<protein>
    <submittedName>
        <fullName evidence="2">Uncharacterized protein</fullName>
    </submittedName>
</protein>
<feature type="transmembrane region" description="Helical" evidence="1">
    <location>
        <begin position="47"/>
        <end position="66"/>
    </location>
</feature>
<proteinExistence type="predicted"/>
<organism evidence="2 3">
    <name type="scientific">Mariniphaga anaerophila</name>
    <dbReference type="NCBI Taxonomy" id="1484053"/>
    <lineage>
        <taxon>Bacteria</taxon>
        <taxon>Pseudomonadati</taxon>
        <taxon>Bacteroidota</taxon>
        <taxon>Bacteroidia</taxon>
        <taxon>Marinilabiliales</taxon>
        <taxon>Prolixibacteraceae</taxon>
        <taxon>Mariniphaga</taxon>
    </lineage>
</organism>